<accession>A0A7J0FKC7</accession>
<proteinExistence type="predicted"/>
<protein>
    <submittedName>
        <fullName evidence="3">Chitin elicitor receptor kinase 1</fullName>
    </submittedName>
</protein>
<evidence type="ECO:0000256" key="2">
    <source>
        <dbReference type="SAM" id="SignalP"/>
    </source>
</evidence>
<reference evidence="3 4" key="1">
    <citation type="submission" date="2019-07" db="EMBL/GenBank/DDBJ databases">
        <title>De Novo Assembly of kiwifruit Actinidia rufa.</title>
        <authorList>
            <person name="Sugita-Konishi S."/>
            <person name="Sato K."/>
            <person name="Mori E."/>
            <person name="Abe Y."/>
            <person name="Kisaki G."/>
            <person name="Hamano K."/>
            <person name="Suezawa K."/>
            <person name="Otani M."/>
            <person name="Fukuda T."/>
            <person name="Manabe T."/>
            <person name="Gomi K."/>
            <person name="Tabuchi M."/>
            <person name="Akimitsu K."/>
            <person name="Kataoka I."/>
        </authorList>
    </citation>
    <scope>NUCLEOTIDE SEQUENCE [LARGE SCALE GENOMIC DNA]</scope>
    <source>
        <strain evidence="4">cv. Fuchu</strain>
    </source>
</reference>
<dbReference type="OrthoDB" id="911011at2759"/>
<dbReference type="PANTHER" id="PTHR48475">
    <property type="entry name" value="RIBONUCLEASE H"/>
    <property type="match status" value="1"/>
</dbReference>
<keyword evidence="2" id="KW-0732">Signal</keyword>
<dbReference type="SUPFAM" id="SSF53098">
    <property type="entry name" value="Ribonuclease H-like"/>
    <property type="match status" value="1"/>
</dbReference>
<dbReference type="InterPro" id="IPR036397">
    <property type="entry name" value="RNaseH_sf"/>
</dbReference>
<dbReference type="AlphaFoldDB" id="A0A7J0FKC7"/>
<keyword evidence="3" id="KW-0418">Kinase</keyword>
<evidence type="ECO:0000256" key="1">
    <source>
        <dbReference type="SAM" id="MobiDB-lite"/>
    </source>
</evidence>
<dbReference type="Proteomes" id="UP000585474">
    <property type="component" value="Unassembled WGS sequence"/>
</dbReference>
<keyword evidence="4" id="KW-1185">Reference proteome</keyword>
<keyword evidence="3" id="KW-0675">Receptor</keyword>
<evidence type="ECO:0000313" key="3">
    <source>
        <dbReference type="EMBL" id="GFY99152.1"/>
    </source>
</evidence>
<name>A0A7J0FKC7_9ERIC</name>
<dbReference type="PANTHER" id="PTHR48475:SF1">
    <property type="entry name" value="RNASE H TYPE-1 DOMAIN-CONTAINING PROTEIN"/>
    <property type="match status" value="1"/>
</dbReference>
<dbReference type="GO" id="GO:0003676">
    <property type="term" value="F:nucleic acid binding"/>
    <property type="evidence" value="ECO:0007669"/>
    <property type="project" value="InterPro"/>
</dbReference>
<dbReference type="Gene3D" id="3.30.420.10">
    <property type="entry name" value="Ribonuclease H-like superfamily/Ribonuclease H"/>
    <property type="match status" value="1"/>
</dbReference>
<keyword evidence="3" id="KW-0808">Transferase</keyword>
<dbReference type="InterPro" id="IPR012337">
    <property type="entry name" value="RNaseH-like_sf"/>
</dbReference>
<feature type="region of interest" description="Disordered" evidence="1">
    <location>
        <begin position="386"/>
        <end position="415"/>
    </location>
</feature>
<comment type="caution">
    <text evidence="3">The sequence shown here is derived from an EMBL/GenBank/DDBJ whole genome shotgun (WGS) entry which is preliminary data.</text>
</comment>
<evidence type="ECO:0000313" key="4">
    <source>
        <dbReference type="Proteomes" id="UP000585474"/>
    </source>
</evidence>
<dbReference type="GO" id="GO:0016301">
    <property type="term" value="F:kinase activity"/>
    <property type="evidence" value="ECO:0007669"/>
    <property type="project" value="UniProtKB-KW"/>
</dbReference>
<feature type="chain" id="PRO_5029781064" evidence="2">
    <location>
        <begin position="16"/>
        <end position="833"/>
    </location>
</feature>
<feature type="signal peptide" evidence="2">
    <location>
        <begin position="1"/>
        <end position="15"/>
    </location>
</feature>
<feature type="compositionally biased region" description="Basic and acidic residues" evidence="1">
    <location>
        <begin position="388"/>
        <end position="415"/>
    </location>
</feature>
<dbReference type="EMBL" id="BJWL01000013">
    <property type="protein sequence ID" value="GFY99152.1"/>
    <property type="molecule type" value="Genomic_DNA"/>
</dbReference>
<sequence length="833" mass="93237">MKLILFLLFCEFSSWKYFGESYRLHWRSWWCFRGPTGITVDKSVEFFYEDLAKATDDDFSIVDKIGQGGFGAVYYAELRGEYFGESYRLYWRSWWCFRGPTGIAVDKSVEFFYEELAKATDDFSIANKIGQARRVAALKLGQDAMTINLLSTSPGRARAGTVVELSLYSKVDGVTTPELGRSQRLVMTPRNARGQKSGSRFPEIDLAAVLTIVALQFGPRASSRLQPPLRHRRTPGSRGNKLLAEAKRAGKNPSRQRLGQLPPASEYDNWDNTIRRLETLPIELTRILLANYMTEPALGVGEGSWLKRNERSCSMLARLPKAKVVEDLIRYELDKPSLDRFFFTGANLKEREKTEFVEFLKANIKSWVLLRLHKVRGISVGTSALTEPAHEGPEVRREPPQDAEEPKTGNINEGHEVRKELPQIDHSAAWNLFINKARNNLGVGASVVLKSSEGAVLEHYLRLNFSATNNKAEYEVFIAGLRSASELKTLLTEFKAVQIEQVGRDLNSHADALAGLASTFEGGRIIAVDLISAPSIEPSIEINQKTILSNVELGPSWMDPIDAFLCHDKLPEDKKEAHKLQTKAARHMRTTLWGKIIGPPSSNPVKCNGQAEASNKTIMNGIKKRLEKAKGKWVEELLNVLLAYRTTPWKVMNETPYSLAFDFEAVILLESELLKAAVVCVEIQTLPAGVRLSKPLLRSDEIVGEKYSKQNTTEKIRKQWLKNRDCRYLCPKNDERSSVEAQRSMMTPRNTGAQKLSTKPQEMAGLAAYSLTQQSARSDPAVVLTIVSLQFDPGTSRLPAADSNHHYATVEAFLIPPGSSVKKAAIKKMDMQG</sequence>
<gene>
    <name evidence="3" type="ORF">Acr_13g0005530</name>
</gene>
<organism evidence="3 4">
    <name type="scientific">Actinidia rufa</name>
    <dbReference type="NCBI Taxonomy" id="165716"/>
    <lineage>
        <taxon>Eukaryota</taxon>
        <taxon>Viridiplantae</taxon>
        <taxon>Streptophyta</taxon>
        <taxon>Embryophyta</taxon>
        <taxon>Tracheophyta</taxon>
        <taxon>Spermatophyta</taxon>
        <taxon>Magnoliopsida</taxon>
        <taxon>eudicotyledons</taxon>
        <taxon>Gunneridae</taxon>
        <taxon>Pentapetalae</taxon>
        <taxon>asterids</taxon>
        <taxon>Ericales</taxon>
        <taxon>Actinidiaceae</taxon>
        <taxon>Actinidia</taxon>
    </lineage>
</organism>